<comment type="similarity">
    <text evidence="3">Belongs to the aldehyde dehydrogenase family.</text>
</comment>
<accession>A0ABP9A028</accession>
<dbReference type="PANTHER" id="PTHR11699">
    <property type="entry name" value="ALDEHYDE DEHYDROGENASE-RELATED"/>
    <property type="match status" value="1"/>
</dbReference>
<dbReference type="InterPro" id="IPR016160">
    <property type="entry name" value="Ald_DH_CS_CYS"/>
</dbReference>
<dbReference type="Gene3D" id="3.40.309.10">
    <property type="entry name" value="Aldehyde Dehydrogenase, Chain A, domain 2"/>
    <property type="match status" value="1"/>
</dbReference>
<dbReference type="RefSeq" id="WP_345437163.1">
    <property type="nucleotide sequence ID" value="NZ_BAABKO010000002.1"/>
</dbReference>
<evidence type="ECO:0000256" key="3">
    <source>
        <dbReference type="RuleBase" id="RU003345"/>
    </source>
</evidence>
<dbReference type="Gene3D" id="3.40.605.10">
    <property type="entry name" value="Aldehyde Dehydrogenase, Chain A, domain 1"/>
    <property type="match status" value="1"/>
</dbReference>
<name>A0ABP9A028_9MICO</name>
<keyword evidence="1 3" id="KW-0560">Oxidoreductase</keyword>
<dbReference type="SUPFAM" id="SSF53720">
    <property type="entry name" value="ALDH-like"/>
    <property type="match status" value="1"/>
</dbReference>
<dbReference type="Proteomes" id="UP001501645">
    <property type="component" value="Unassembled WGS sequence"/>
</dbReference>
<proteinExistence type="inferred from homology"/>
<keyword evidence="6" id="KW-1185">Reference proteome</keyword>
<dbReference type="PROSITE" id="PS00687">
    <property type="entry name" value="ALDEHYDE_DEHYDR_GLU"/>
    <property type="match status" value="1"/>
</dbReference>
<evidence type="ECO:0000259" key="4">
    <source>
        <dbReference type="Pfam" id="PF00171"/>
    </source>
</evidence>
<dbReference type="InterPro" id="IPR029510">
    <property type="entry name" value="Ald_DH_CS_GLU"/>
</dbReference>
<feature type="domain" description="Aldehyde dehydrogenase" evidence="4">
    <location>
        <begin position="30"/>
        <end position="496"/>
    </location>
</feature>
<evidence type="ECO:0000256" key="1">
    <source>
        <dbReference type="ARBA" id="ARBA00023002"/>
    </source>
</evidence>
<evidence type="ECO:0000256" key="2">
    <source>
        <dbReference type="PROSITE-ProRule" id="PRU10007"/>
    </source>
</evidence>
<evidence type="ECO:0000313" key="5">
    <source>
        <dbReference type="EMBL" id="GAA4770260.1"/>
    </source>
</evidence>
<evidence type="ECO:0000313" key="6">
    <source>
        <dbReference type="Proteomes" id="UP001501645"/>
    </source>
</evidence>
<dbReference type="InterPro" id="IPR016161">
    <property type="entry name" value="Ald_DH/histidinol_DH"/>
</dbReference>
<sequence length="500" mass="52232">MIDTAHPPLRPRVTAFLADDPGRLLVGGRWRAASSGADFATVDPATGRPLARIARAAAPDVDAAVAAAATALPRWAKTAPAERSRLLWRIADLMEEHLDDLAELETLDQGKSLRTSRFGEVPAAISQFRYYAGWPTKILGETIPTSLSRTPPGKEVLAYTRREPVGVVAAIVPWNSPLIMTAMKLAPALAAGCTIVLKPAENTSLTALYLGRLLQEAGLPDGVVNIVTGFGGEAGEAIAAHPGVAKVAFTGSTAVGKRLAQTASTRLARLTLELGGKSPSIILPDADLTAAIAGVSRGIFDNGGQVCVASARIYAHRDVYDDVVAGMATAGESLALGHGLAAGTDLGPLVSAAQAERVAGYVDEGAADGVEVVTGGRREGDAGTFYRPTVLTGARPGMRLLREEIFGPVAVVTPFDDLDEVVVWANDSDYGLAASVWTEGLSAAHRVAARLQAGTVWVNCHSFLGPELPKGGHKESGWGYENGPQGLENYLETKSVVMVL</sequence>
<organism evidence="5 6">
    <name type="scientific">Microbacterium gilvum</name>
    <dbReference type="NCBI Taxonomy" id="1336204"/>
    <lineage>
        <taxon>Bacteria</taxon>
        <taxon>Bacillati</taxon>
        <taxon>Actinomycetota</taxon>
        <taxon>Actinomycetes</taxon>
        <taxon>Micrococcales</taxon>
        <taxon>Microbacteriaceae</taxon>
        <taxon>Microbacterium</taxon>
    </lineage>
</organism>
<feature type="active site" evidence="2">
    <location>
        <position position="273"/>
    </location>
</feature>
<dbReference type="Pfam" id="PF00171">
    <property type="entry name" value="Aldedh"/>
    <property type="match status" value="1"/>
</dbReference>
<gene>
    <name evidence="5" type="ORF">GCM10023351_12530</name>
</gene>
<dbReference type="InterPro" id="IPR016162">
    <property type="entry name" value="Ald_DH_N"/>
</dbReference>
<comment type="caution">
    <text evidence="5">The sequence shown here is derived from an EMBL/GenBank/DDBJ whole genome shotgun (WGS) entry which is preliminary data.</text>
</comment>
<protein>
    <submittedName>
        <fullName evidence="5">Aldehyde dehydrogenase family protein</fullName>
    </submittedName>
</protein>
<dbReference type="InterPro" id="IPR015590">
    <property type="entry name" value="Aldehyde_DH_dom"/>
</dbReference>
<dbReference type="InterPro" id="IPR016163">
    <property type="entry name" value="Ald_DH_C"/>
</dbReference>
<dbReference type="PROSITE" id="PS00070">
    <property type="entry name" value="ALDEHYDE_DEHYDR_CYS"/>
    <property type="match status" value="1"/>
</dbReference>
<dbReference type="EMBL" id="BAABKO010000002">
    <property type="protein sequence ID" value="GAA4770260.1"/>
    <property type="molecule type" value="Genomic_DNA"/>
</dbReference>
<reference evidence="6" key="1">
    <citation type="journal article" date="2019" name="Int. J. Syst. Evol. Microbiol.">
        <title>The Global Catalogue of Microorganisms (GCM) 10K type strain sequencing project: providing services to taxonomists for standard genome sequencing and annotation.</title>
        <authorList>
            <consortium name="The Broad Institute Genomics Platform"/>
            <consortium name="The Broad Institute Genome Sequencing Center for Infectious Disease"/>
            <person name="Wu L."/>
            <person name="Ma J."/>
        </authorList>
    </citation>
    <scope>NUCLEOTIDE SEQUENCE [LARGE SCALE GENOMIC DNA]</scope>
    <source>
        <strain evidence="6">JCM 18537</strain>
    </source>
</reference>